<accession>A0A364JUY9</accession>
<dbReference type="AlphaFoldDB" id="A0A364JUY9"/>
<dbReference type="PANTHER" id="PTHR30404">
    <property type="entry name" value="N-ACETYLMURAMOYL-L-ALANINE AMIDASE"/>
    <property type="match status" value="1"/>
</dbReference>
<comment type="caution">
    <text evidence="5">The sequence shown here is derived from an EMBL/GenBank/DDBJ whole genome shotgun (WGS) entry which is preliminary data.</text>
</comment>
<organism evidence="5 6">
    <name type="scientific">Falsochrobactrum ovis</name>
    <dbReference type="NCBI Taxonomy" id="1293442"/>
    <lineage>
        <taxon>Bacteria</taxon>
        <taxon>Pseudomonadati</taxon>
        <taxon>Pseudomonadota</taxon>
        <taxon>Alphaproteobacteria</taxon>
        <taxon>Hyphomicrobiales</taxon>
        <taxon>Brucellaceae</taxon>
        <taxon>Falsochrobactrum</taxon>
    </lineage>
</organism>
<dbReference type="GO" id="GO:0030288">
    <property type="term" value="C:outer membrane-bounded periplasmic space"/>
    <property type="evidence" value="ECO:0007669"/>
    <property type="project" value="TreeGrafter"/>
</dbReference>
<protein>
    <recommendedName>
        <fullName evidence="2">N-acetylmuramoyl-L-alanine amidase</fullName>
        <ecNumber evidence="2">3.5.1.28</ecNumber>
    </recommendedName>
</protein>
<dbReference type="Gene3D" id="3.40.630.40">
    <property type="entry name" value="Zn-dependent exopeptidases"/>
    <property type="match status" value="1"/>
</dbReference>
<dbReference type="Pfam" id="PF11741">
    <property type="entry name" value="AMIN"/>
    <property type="match status" value="1"/>
</dbReference>
<dbReference type="Pfam" id="PF01520">
    <property type="entry name" value="Amidase_3"/>
    <property type="match status" value="1"/>
</dbReference>
<proteinExistence type="predicted"/>
<evidence type="ECO:0000313" key="6">
    <source>
        <dbReference type="Proteomes" id="UP000249453"/>
    </source>
</evidence>
<evidence type="ECO:0000313" key="5">
    <source>
        <dbReference type="EMBL" id="RAK28579.1"/>
    </source>
</evidence>
<keyword evidence="3" id="KW-0378">Hydrolase</keyword>
<evidence type="ECO:0000256" key="1">
    <source>
        <dbReference type="ARBA" id="ARBA00001561"/>
    </source>
</evidence>
<dbReference type="GO" id="GO:0009253">
    <property type="term" value="P:peptidoglycan catabolic process"/>
    <property type="evidence" value="ECO:0007669"/>
    <property type="project" value="InterPro"/>
</dbReference>
<dbReference type="EMBL" id="QLMK01000006">
    <property type="protein sequence ID" value="RAK28579.1"/>
    <property type="molecule type" value="Genomic_DNA"/>
</dbReference>
<evidence type="ECO:0000256" key="2">
    <source>
        <dbReference type="ARBA" id="ARBA00011901"/>
    </source>
</evidence>
<comment type="catalytic activity">
    <reaction evidence="1">
        <text>Hydrolyzes the link between N-acetylmuramoyl residues and L-amino acid residues in certain cell-wall glycopeptides.</text>
        <dbReference type="EC" id="3.5.1.28"/>
    </reaction>
</comment>
<dbReference type="Gene3D" id="2.60.40.3500">
    <property type="match status" value="1"/>
</dbReference>
<gene>
    <name evidence="5" type="ORF">C7374_106113</name>
</gene>
<keyword evidence="6" id="KW-1185">Reference proteome</keyword>
<evidence type="ECO:0000259" key="4">
    <source>
        <dbReference type="SMART" id="SM00646"/>
    </source>
</evidence>
<feature type="domain" description="MurNAc-LAA" evidence="4">
    <location>
        <begin position="285"/>
        <end position="438"/>
    </location>
</feature>
<dbReference type="InterPro" id="IPR050695">
    <property type="entry name" value="N-acetylmuramoyl_amidase_3"/>
</dbReference>
<dbReference type="InterPro" id="IPR021731">
    <property type="entry name" value="AMIN_dom"/>
</dbReference>
<dbReference type="InterPro" id="IPR002508">
    <property type="entry name" value="MurNAc-LAA_cat"/>
</dbReference>
<name>A0A364JUY9_9HYPH</name>
<dbReference type="Proteomes" id="UP000249453">
    <property type="component" value="Unassembled WGS sequence"/>
</dbReference>
<sequence length="452" mass="50613">MDCLCLGLEEEDEFDLWADPKQLFQRDLTGNFMDYPTENNEIKFNLRVQILFILTLLASFLSFSGEAKAEGANPSLSAFTYRMVGDDLRMRVVIMFDNEPTFSTLLLDNPHRLVLDMPETRFGFDEKSLAPRGMISRVRYGLVGPNRSRLILTFRGPFNVETIRVTKNEDAPGYQLVADITATSSGEFAAKIQSQRDITGSTERVAPPVGVKAALERDPSRPFTVMIDPGHGGIDSGAESISGLMEKNLTLAFSLELRDRLAQEDGIRVLMTRDNDTFLRLSERVRLAREEEADLFISIHADTVNQHDIRGATVYTISDKASDAVARAMAERENKADNVAGIVAEDFPEVADILLDLTRRETHTFSLSFAEKVISHLRGEISLINNPHRFAGFQVLRAPDVPSVLIEIGYLSNAQDEKLLSDPQWRYKLADRIALAVKAFKAFRRPSHLSKG</sequence>
<dbReference type="PANTHER" id="PTHR30404:SF0">
    <property type="entry name" value="N-ACETYLMURAMOYL-L-ALANINE AMIDASE AMIC"/>
    <property type="match status" value="1"/>
</dbReference>
<dbReference type="EC" id="3.5.1.28" evidence="2"/>
<dbReference type="CDD" id="cd02696">
    <property type="entry name" value="MurNAc-LAA"/>
    <property type="match status" value="1"/>
</dbReference>
<dbReference type="SUPFAM" id="SSF53187">
    <property type="entry name" value="Zn-dependent exopeptidases"/>
    <property type="match status" value="1"/>
</dbReference>
<dbReference type="GO" id="GO:0008745">
    <property type="term" value="F:N-acetylmuramoyl-L-alanine amidase activity"/>
    <property type="evidence" value="ECO:0007669"/>
    <property type="project" value="UniProtKB-EC"/>
</dbReference>
<reference evidence="5 6" key="1">
    <citation type="submission" date="2018-06" db="EMBL/GenBank/DDBJ databases">
        <title>Genomic Encyclopedia of Type Strains, Phase IV (KMG-IV): sequencing the most valuable type-strain genomes for metagenomic binning, comparative biology and taxonomic classification.</title>
        <authorList>
            <person name="Goeker M."/>
        </authorList>
    </citation>
    <scope>NUCLEOTIDE SEQUENCE [LARGE SCALE GENOMIC DNA]</scope>
    <source>
        <strain evidence="5 6">DSM 26720</strain>
    </source>
</reference>
<evidence type="ECO:0000256" key="3">
    <source>
        <dbReference type="ARBA" id="ARBA00022801"/>
    </source>
</evidence>
<dbReference type="SMART" id="SM00646">
    <property type="entry name" value="Ami_3"/>
    <property type="match status" value="1"/>
</dbReference>